<dbReference type="Gene3D" id="1.20.1630.10">
    <property type="entry name" value="Formate dehydrogenase/DMSO reductase domain"/>
    <property type="match status" value="1"/>
</dbReference>
<evidence type="ECO:0000256" key="5">
    <source>
        <dbReference type="ARBA" id="ARBA00022989"/>
    </source>
</evidence>
<evidence type="ECO:0000313" key="8">
    <source>
        <dbReference type="EMBL" id="VAW40244.1"/>
    </source>
</evidence>
<dbReference type="InterPro" id="IPR052049">
    <property type="entry name" value="Electron_transfer_protein"/>
</dbReference>
<accession>A0A3B0W975</accession>
<keyword evidence="5 7" id="KW-1133">Transmembrane helix</keyword>
<feature type="transmembrane region" description="Helical" evidence="7">
    <location>
        <begin position="7"/>
        <end position="25"/>
    </location>
</feature>
<dbReference type="AlphaFoldDB" id="A0A3B0W975"/>
<gene>
    <name evidence="8" type="ORF">MNBD_DELTA03-417</name>
</gene>
<feature type="transmembrane region" description="Helical" evidence="7">
    <location>
        <begin position="334"/>
        <end position="362"/>
    </location>
</feature>
<protein>
    <recommendedName>
        <fullName evidence="9">Molybdopterin oxidoreductase</fullName>
    </recommendedName>
</protein>
<evidence type="ECO:0000256" key="6">
    <source>
        <dbReference type="ARBA" id="ARBA00023136"/>
    </source>
</evidence>
<evidence type="ECO:0000256" key="2">
    <source>
        <dbReference type="ARBA" id="ARBA00008929"/>
    </source>
</evidence>
<feature type="transmembrane region" description="Helical" evidence="7">
    <location>
        <begin position="119"/>
        <end position="142"/>
    </location>
</feature>
<evidence type="ECO:0000256" key="1">
    <source>
        <dbReference type="ARBA" id="ARBA00004651"/>
    </source>
</evidence>
<reference evidence="8" key="1">
    <citation type="submission" date="2018-06" db="EMBL/GenBank/DDBJ databases">
        <authorList>
            <person name="Zhirakovskaya E."/>
        </authorList>
    </citation>
    <scope>NUCLEOTIDE SEQUENCE</scope>
</reference>
<organism evidence="8">
    <name type="scientific">hydrothermal vent metagenome</name>
    <dbReference type="NCBI Taxonomy" id="652676"/>
    <lineage>
        <taxon>unclassified sequences</taxon>
        <taxon>metagenomes</taxon>
        <taxon>ecological metagenomes</taxon>
    </lineage>
</organism>
<keyword evidence="6 7" id="KW-0472">Membrane</keyword>
<evidence type="ECO:0000256" key="7">
    <source>
        <dbReference type="SAM" id="Phobius"/>
    </source>
</evidence>
<dbReference type="GO" id="GO:0005886">
    <property type="term" value="C:plasma membrane"/>
    <property type="evidence" value="ECO:0007669"/>
    <property type="project" value="UniProtKB-SubCell"/>
</dbReference>
<name>A0A3B0W975_9ZZZZ</name>
<dbReference type="InterPro" id="IPR005614">
    <property type="entry name" value="NrfD-like"/>
</dbReference>
<evidence type="ECO:0008006" key="9">
    <source>
        <dbReference type="Google" id="ProtNLM"/>
    </source>
</evidence>
<evidence type="ECO:0000256" key="4">
    <source>
        <dbReference type="ARBA" id="ARBA00022692"/>
    </source>
</evidence>
<dbReference type="PANTHER" id="PTHR34856">
    <property type="entry name" value="PROTEIN NRFD"/>
    <property type="match status" value="1"/>
</dbReference>
<sequence length="421" mass="46148">MKSTIKILVWVLAVIGFGVGLYGMFLRITTGDRLADYGSYIPWGLWVAFYIYFIGLSAGSFLLSTLVYVARIEKLEKIGKLALFTAFGCLIAALLSIWMDLGHMARVGNVLLHMNLDSMMSWMGILYSSYFGIIIIELWFALRGDLVETAKTGRGGSKTLARLLSFGSTDDSAAARAADHAKLRVLGIIGVPLAIAFHGGVGALFGVIQARPHWNTPLMPITFLIGALASGGALLTAVVYIWGPDKNKERLNDIMRFLGKIVLALVLFDFLLEISEFLIGLYSLAPAERLPLEAILHGHFWYVFWIVHFLLGVVIPVIILFAKAVPKGRPDKPAGGAIAFACLLVAVTFIAVRFNIVIPAQINPEIPGLQYAFSGPGLKYTYLPTTMEWLVSIWVTSFGVLLFLIGEKLLPIVKPENREVA</sequence>
<feature type="transmembrane region" description="Helical" evidence="7">
    <location>
        <begin position="81"/>
        <end position="99"/>
    </location>
</feature>
<feature type="transmembrane region" description="Helical" evidence="7">
    <location>
        <begin position="220"/>
        <end position="242"/>
    </location>
</feature>
<feature type="transmembrane region" description="Helical" evidence="7">
    <location>
        <begin position="382"/>
        <end position="405"/>
    </location>
</feature>
<feature type="transmembrane region" description="Helical" evidence="7">
    <location>
        <begin position="262"/>
        <end position="282"/>
    </location>
</feature>
<proteinExistence type="inferred from homology"/>
<evidence type="ECO:0000256" key="3">
    <source>
        <dbReference type="ARBA" id="ARBA00022475"/>
    </source>
</evidence>
<dbReference type="PANTHER" id="PTHR34856:SF2">
    <property type="entry name" value="PROTEIN NRFD"/>
    <property type="match status" value="1"/>
</dbReference>
<dbReference type="EMBL" id="UOEX01000325">
    <property type="protein sequence ID" value="VAW40244.1"/>
    <property type="molecule type" value="Genomic_DNA"/>
</dbReference>
<comment type="similarity">
    <text evidence="2">Belongs to the NrfD family.</text>
</comment>
<keyword evidence="3" id="KW-1003">Cell membrane</keyword>
<comment type="subcellular location">
    <subcellularLocation>
        <location evidence="1">Cell membrane</location>
        <topology evidence="1">Multi-pass membrane protein</topology>
    </subcellularLocation>
</comment>
<feature type="transmembrane region" description="Helical" evidence="7">
    <location>
        <begin position="185"/>
        <end position="208"/>
    </location>
</feature>
<feature type="transmembrane region" description="Helical" evidence="7">
    <location>
        <begin position="45"/>
        <end position="69"/>
    </location>
</feature>
<keyword evidence="4 7" id="KW-0812">Transmembrane</keyword>
<dbReference type="Pfam" id="PF03916">
    <property type="entry name" value="NrfD"/>
    <property type="match status" value="1"/>
</dbReference>
<feature type="transmembrane region" description="Helical" evidence="7">
    <location>
        <begin position="302"/>
        <end position="322"/>
    </location>
</feature>